<dbReference type="AlphaFoldDB" id="A0A9Q1BPQ7"/>
<sequence length="135" mass="15183">MSWCNPVSNSELRCKVYAYTLTCDSVARCQLQGINQFNGDFGCSWCLHEGKRVAKENVYVMAYPFIGNPPPPARTHKSIQDECIKMISGQAPSFGVRSVSPLLLLPQFNMVSSFPVDYMRAVCEGVIEKIYQFMV</sequence>
<organism evidence="1 2">
    <name type="scientific">Holothuria leucospilota</name>
    <name type="common">Black long sea cucumber</name>
    <name type="synonym">Mertensiothuria leucospilota</name>
    <dbReference type="NCBI Taxonomy" id="206669"/>
    <lineage>
        <taxon>Eukaryota</taxon>
        <taxon>Metazoa</taxon>
        <taxon>Echinodermata</taxon>
        <taxon>Eleutherozoa</taxon>
        <taxon>Echinozoa</taxon>
        <taxon>Holothuroidea</taxon>
        <taxon>Aspidochirotacea</taxon>
        <taxon>Aspidochirotida</taxon>
        <taxon>Holothuriidae</taxon>
        <taxon>Holothuria</taxon>
    </lineage>
</organism>
<protein>
    <submittedName>
        <fullName evidence="1">Uncharacterized protein</fullName>
    </submittedName>
</protein>
<comment type="caution">
    <text evidence="1">The sequence shown here is derived from an EMBL/GenBank/DDBJ whole genome shotgun (WGS) entry which is preliminary data.</text>
</comment>
<dbReference type="OrthoDB" id="8191915at2759"/>
<name>A0A9Q1BPQ7_HOLLE</name>
<proteinExistence type="predicted"/>
<keyword evidence="2" id="KW-1185">Reference proteome</keyword>
<dbReference type="Proteomes" id="UP001152320">
    <property type="component" value="Chromosome 13"/>
</dbReference>
<accession>A0A9Q1BPQ7</accession>
<evidence type="ECO:0000313" key="2">
    <source>
        <dbReference type="Proteomes" id="UP001152320"/>
    </source>
</evidence>
<evidence type="ECO:0000313" key="1">
    <source>
        <dbReference type="EMBL" id="KAJ8030366.1"/>
    </source>
</evidence>
<reference evidence="1" key="1">
    <citation type="submission" date="2021-10" db="EMBL/GenBank/DDBJ databases">
        <title>Tropical sea cucumber genome reveals ecological adaptation and Cuvierian tubules defense mechanism.</title>
        <authorList>
            <person name="Chen T."/>
        </authorList>
    </citation>
    <scope>NUCLEOTIDE SEQUENCE</scope>
    <source>
        <strain evidence="1">Nanhai2018</strain>
        <tissue evidence="1">Muscle</tissue>
    </source>
</reference>
<gene>
    <name evidence="1" type="ORF">HOLleu_26765</name>
</gene>
<dbReference type="EMBL" id="JAIZAY010000013">
    <property type="protein sequence ID" value="KAJ8030366.1"/>
    <property type="molecule type" value="Genomic_DNA"/>
</dbReference>